<name>A0A0U9HLH3_KLENI</name>
<gene>
    <name evidence="2" type="ORF">KFL_000750120</name>
</gene>
<organism evidence="2 3">
    <name type="scientific">Klebsormidium nitens</name>
    <name type="common">Green alga</name>
    <name type="synonym">Ulothrix nitens</name>
    <dbReference type="NCBI Taxonomy" id="105231"/>
    <lineage>
        <taxon>Eukaryota</taxon>
        <taxon>Viridiplantae</taxon>
        <taxon>Streptophyta</taxon>
        <taxon>Klebsormidiophyceae</taxon>
        <taxon>Klebsormidiales</taxon>
        <taxon>Klebsormidiaceae</taxon>
        <taxon>Klebsormidium</taxon>
    </lineage>
</organism>
<dbReference type="AlphaFoldDB" id="A0A0U9HLH3"/>
<accession>A0A0U9HLH3</accession>
<evidence type="ECO:0000256" key="1">
    <source>
        <dbReference type="SAM" id="MobiDB-lite"/>
    </source>
</evidence>
<evidence type="ECO:0000313" key="3">
    <source>
        <dbReference type="Proteomes" id="UP000054558"/>
    </source>
</evidence>
<evidence type="ECO:0000313" key="2">
    <source>
        <dbReference type="EMBL" id="GAQ81243.1"/>
    </source>
</evidence>
<keyword evidence="3" id="KW-1185">Reference proteome</keyword>
<feature type="region of interest" description="Disordered" evidence="1">
    <location>
        <begin position="271"/>
        <end position="293"/>
    </location>
</feature>
<dbReference type="Proteomes" id="UP000054558">
    <property type="component" value="Unassembled WGS sequence"/>
</dbReference>
<sequence length="333" mass="35619">MQLIGSKHWRNPGRGLAVDAAALLRVVNAFLAKWLPEKGVSGALQGLEYVRAGTRFVLSREVWEGLDAGFRRDFVEAQQPFKRGLDSCVNLAKVLTIMMVNLERKKRIWLKENSLPTDAPLSDALRQTPLGRVLENGGYAPPADWPTLLQGFTGGGRGGAARGAASKKRGRAPLRGRVTERAVHARAPPPFLARNLRRATARGGRADGHVNKKRAGFRVAAAGATKIPKPLPRLRGVRLRGKTGKQSAARQGTSAPVPSFRFRPLNMPNGILADGAAASGPAGAGAGPPSEGDQLREAAVCDVAKMFKAGVMGILRDGAKRAREECPEIFNVL</sequence>
<dbReference type="EMBL" id="DF237024">
    <property type="protein sequence ID" value="GAQ81243.1"/>
    <property type="molecule type" value="Genomic_DNA"/>
</dbReference>
<feature type="region of interest" description="Disordered" evidence="1">
    <location>
        <begin position="242"/>
        <end position="261"/>
    </location>
</feature>
<feature type="compositionally biased region" description="Polar residues" evidence="1">
    <location>
        <begin position="244"/>
        <end position="256"/>
    </location>
</feature>
<proteinExistence type="predicted"/>
<protein>
    <submittedName>
        <fullName evidence="2">Uncharacterized protein</fullName>
    </submittedName>
</protein>
<reference evidence="2 3" key="1">
    <citation type="journal article" date="2014" name="Nat. Commun.">
        <title>Klebsormidium flaccidum genome reveals primary factors for plant terrestrial adaptation.</title>
        <authorList>
            <person name="Hori K."/>
            <person name="Maruyama F."/>
            <person name="Fujisawa T."/>
            <person name="Togashi T."/>
            <person name="Yamamoto N."/>
            <person name="Seo M."/>
            <person name="Sato S."/>
            <person name="Yamada T."/>
            <person name="Mori H."/>
            <person name="Tajima N."/>
            <person name="Moriyama T."/>
            <person name="Ikeuchi M."/>
            <person name="Watanabe M."/>
            <person name="Wada H."/>
            <person name="Kobayashi K."/>
            <person name="Saito M."/>
            <person name="Masuda T."/>
            <person name="Sasaki-Sekimoto Y."/>
            <person name="Mashiguchi K."/>
            <person name="Awai K."/>
            <person name="Shimojima M."/>
            <person name="Masuda S."/>
            <person name="Iwai M."/>
            <person name="Nobusawa T."/>
            <person name="Narise T."/>
            <person name="Kondo S."/>
            <person name="Saito H."/>
            <person name="Sato R."/>
            <person name="Murakawa M."/>
            <person name="Ihara Y."/>
            <person name="Oshima-Yamada Y."/>
            <person name="Ohtaka K."/>
            <person name="Satoh M."/>
            <person name="Sonobe K."/>
            <person name="Ishii M."/>
            <person name="Ohtani R."/>
            <person name="Kanamori-Sato M."/>
            <person name="Honoki R."/>
            <person name="Miyazaki D."/>
            <person name="Mochizuki H."/>
            <person name="Umetsu J."/>
            <person name="Higashi K."/>
            <person name="Shibata D."/>
            <person name="Kamiya Y."/>
            <person name="Sato N."/>
            <person name="Nakamura Y."/>
            <person name="Tabata S."/>
            <person name="Ida S."/>
            <person name="Kurokawa K."/>
            <person name="Ohta H."/>
        </authorList>
    </citation>
    <scope>NUCLEOTIDE SEQUENCE [LARGE SCALE GENOMIC DNA]</scope>
    <source>
        <strain evidence="2 3">NIES-2285</strain>
    </source>
</reference>